<dbReference type="Proteomes" id="UP000622890">
    <property type="component" value="Unassembled WGS sequence"/>
</dbReference>
<keyword evidence="1" id="KW-0472">Membrane</keyword>
<sequence>MSDWIVWIALAAALVILEIFSGTFYLLMVALGALAGAAAAWAGAGMEAQLVLAGLVGSAATLLLHRMRRGRPRPDRNPDLNLDIGQTVDVSHWQAGVARVSYRGALWDVELASGAEARPGRFVIREVHGSRLVVSNETH</sequence>
<organism evidence="2 3">
    <name type="scientific">Noviherbaspirillum pedocola</name>
    <dbReference type="NCBI Taxonomy" id="2801341"/>
    <lineage>
        <taxon>Bacteria</taxon>
        <taxon>Pseudomonadati</taxon>
        <taxon>Pseudomonadota</taxon>
        <taxon>Betaproteobacteria</taxon>
        <taxon>Burkholderiales</taxon>
        <taxon>Oxalobacteraceae</taxon>
        <taxon>Noviherbaspirillum</taxon>
    </lineage>
</organism>
<dbReference type="AlphaFoldDB" id="A0A934SS77"/>
<gene>
    <name evidence="2" type="ORF">JJB74_08060</name>
</gene>
<name>A0A934SS77_9BURK</name>
<reference evidence="2" key="1">
    <citation type="submission" date="2021-01" db="EMBL/GenBank/DDBJ databases">
        <title>Genome sequence of strain Noviherbaspirillum sp. DKR-6.</title>
        <authorList>
            <person name="Chaudhary D.K."/>
        </authorList>
    </citation>
    <scope>NUCLEOTIDE SEQUENCE</scope>
    <source>
        <strain evidence="2">DKR-6</strain>
    </source>
</reference>
<keyword evidence="1" id="KW-1133">Transmembrane helix</keyword>
<evidence type="ECO:0000256" key="1">
    <source>
        <dbReference type="SAM" id="Phobius"/>
    </source>
</evidence>
<evidence type="ECO:0000313" key="2">
    <source>
        <dbReference type="EMBL" id="MBK4734554.1"/>
    </source>
</evidence>
<protein>
    <submittedName>
        <fullName evidence="2">NfeD family protein</fullName>
    </submittedName>
</protein>
<comment type="caution">
    <text evidence="2">The sequence shown here is derived from an EMBL/GenBank/DDBJ whole genome shotgun (WGS) entry which is preliminary data.</text>
</comment>
<evidence type="ECO:0000313" key="3">
    <source>
        <dbReference type="Proteomes" id="UP000622890"/>
    </source>
</evidence>
<feature type="transmembrane region" description="Helical" evidence="1">
    <location>
        <begin position="7"/>
        <end position="34"/>
    </location>
</feature>
<feature type="transmembrane region" description="Helical" evidence="1">
    <location>
        <begin position="40"/>
        <end position="64"/>
    </location>
</feature>
<proteinExistence type="predicted"/>
<dbReference type="RefSeq" id="WP_200591293.1">
    <property type="nucleotide sequence ID" value="NZ_JAEPBG010000002.1"/>
</dbReference>
<dbReference type="EMBL" id="JAEPBG010000002">
    <property type="protein sequence ID" value="MBK4734554.1"/>
    <property type="molecule type" value="Genomic_DNA"/>
</dbReference>
<accession>A0A934SS77</accession>
<keyword evidence="1" id="KW-0812">Transmembrane</keyword>
<keyword evidence="3" id="KW-1185">Reference proteome</keyword>